<evidence type="ECO:0000256" key="1">
    <source>
        <dbReference type="SAM" id="MobiDB-lite"/>
    </source>
</evidence>
<sequence length="119" mass="12677">MLRSVTRHFWGDRRYDGIPCEMGVSLPIMKKVLAIPPGRSPGFATPAPPRSRGGPRCGPEGGGSVSGDLADETPRLGLRRRDGQTAPAQSSTTWRAKRARAARQAGASQPPEVRESTAS</sequence>
<accession>A0ABN3VQ06</accession>
<dbReference type="EMBL" id="BAAAVI010000003">
    <property type="protein sequence ID" value="GAA2848638.1"/>
    <property type="molecule type" value="Genomic_DNA"/>
</dbReference>
<comment type="caution">
    <text evidence="2">The sequence shown here is derived from an EMBL/GenBank/DDBJ whole genome shotgun (WGS) entry which is preliminary data.</text>
</comment>
<feature type="compositionally biased region" description="Gly residues" evidence="1">
    <location>
        <begin position="55"/>
        <end position="65"/>
    </location>
</feature>
<feature type="region of interest" description="Disordered" evidence="1">
    <location>
        <begin position="34"/>
        <end position="119"/>
    </location>
</feature>
<dbReference type="Proteomes" id="UP001500831">
    <property type="component" value="Unassembled WGS sequence"/>
</dbReference>
<proteinExistence type="predicted"/>
<gene>
    <name evidence="2" type="ORF">GCM10010517_05920</name>
</gene>
<evidence type="ECO:0000313" key="3">
    <source>
        <dbReference type="Proteomes" id="UP001500831"/>
    </source>
</evidence>
<keyword evidence="3" id="KW-1185">Reference proteome</keyword>
<evidence type="ECO:0000313" key="2">
    <source>
        <dbReference type="EMBL" id="GAA2848638.1"/>
    </source>
</evidence>
<name>A0ABN3VQ06_9ACTN</name>
<organism evidence="2 3">
    <name type="scientific">Streptosporangium fragile</name>
    <dbReference type="NCBI Taxonomy" id="46186"/>
    <lineage>
        <taxon>Bacteria</taxon>
        <taxon>Bacillati</taxon>
        <taxon>Actinomycetota</taxon>
        <taxon>Actinomycetes</taxon>
        <taxon>Streptosporangiales</taxon>
        <taxon>Streptosporangiaceae</taxon>
        <taxon>Streptosporangium</taxon>
    </lineage>
</organism>
<protein>
    <submittedName>
        <fullName evidence="2">Uncharacterized protein</fullName>
    </submittedName>
</protein>
<reference evidence="2 3" key="1">
    <citation type="journal article" date="2019" name="Int. J. Syst. Evol. Microbiol.">
        <title>The Global Catalogue of Microorganisms (GCM) 10K type strain sequencing project: providing services to taxonomists for standard genome sequencing and annotation.</title>
        <authorList>
            <consortium name="The Broad Institute Genomics Platform"/>
            <consortium name="The Broad Institute Genome Sequencing Center for Infectious Disease"/>
            <person name="Wu L."/>
            <person name="Ma J."/>
        </authorList>
    </citation>
    <scope>NUCLEOTIDE SEQUENCE [LARGE SCALE GENOMIC DNA]</scope>
    <source>
        <strain evidence="2 3">JCM 6242</strain>
    </source>
</reference>